<dbReference type="EMBL" id="CAADEX010000020">
    <property type="protein sequence ID" value="VFJ48340.1"/>
    <property type="molecule type" value="Genomic_DNA"/>
</dbReference>
<dbReference type="AlphaFoldDB" id="A0A450S8T5"/>
<gene>
    <name evidence="1" type="ORF">BECKDK2373B_GA0170837_102022</name>
</gene>
<dbReference type="InterPro" id="IPR035093">
    <property type="entry name" value="RelE/ParE_toxin_dom_sf"/>
</dbReference>
<dbReference type="Gene3D" id="3.30.2310.20">
    <property type="entry name" value="RelE-like"/>
    <property type="match status" value="1"/>
</dbReference>
<proteinExistence type="predicted"/>
<accession>A0A450S8T5</accession>
<protein>
    <submittedName>
        <fullName evidence="1">Uncharacterized protein</fullName>
    </submittedName>
</protein>
<evidence type="ECO:0000313" key="1">
    <source>
        <dbReference type="EMBL" id="VFJ48340.1"/>
    </source>
</evidence>
<name>A0A450S8T5_9GAMM</name>
<reference evidence="1" key="1">
    <citation type="submission" date="2019-02" db="EMBL/GenBank/DDBJ databases">
        <authorList>
            <person name="Gruber-Vodicka R. H."/>
            <person name="Seah K. B. B."/>
        </authorList>
    </citation>
    <scope>NUCLEOTIDE SEQUENCE</scope>
    <source>
        <strain evidence="1">BECK_DK47</strain>
    </source>
</reference>
<organism evidence="1">
    <name type="scientific">Candidatus Kentrum sp. DK</name>
    <dbReference type="NCBI Taxonomy" id="2126562"/>
    <lineage>
        <taxon>Bacteria</taxon>
        <taxon>Pseudomonadati</taxon>
        <taxon>Pseudomonadota</taxon>
        <taxon>Gammaproteobacteria</taxon>
        <taxon>Candidatus Kentrum</taxon>
    </lineage>
</organism>
<sequence length="68" mass="7595">MFSPTSRPANFADLDNGYKIKLRASGDRLVYQVDDDEVTVYVPSSRKAETWDSVIERRLNGAVDASSN</sequence>